<evidence type="ECO:0000313" key="1">
    <source>
        <dbReference type="Proteomes" id="UP000887565"/>
    </source>
</evidence>
<dbReference type="AlphaFoldDB" id="A0A915J5V5"/>
<dbReference type="Proteomes" id="UP000887565">
    <property type="component" value="Unplaced"/>
</dbReference>
<evidence type="ECO:0000313" key="2">
    <source>
        <dbReference type="WBParaSite" id="nRc.2.0.1.t21826-RA"/>
    </source>
</evidence>
<reference evidence="2" key="1">
    <citation type="submission" date="2022-11" db="UniProtKB">
        <authorList>
            <consortium name="WormBaseParasite"/>
        </authorList>
    </citation>
    <scope>IDENTIFICATION</scope>
</reference>
<proteinExistence type="predicted"/>
<protein>
    <submittedName>
        <fullName evidence="2">Uncharacterized protein</fullName>
    </submittedName>
</protein>
<dbReference type="WBParaSite" id="nRc.2.0.1.t21826-RA">
    <property type="protein sequence ID" value="nRc.2.0.1.t21826-RA"/>
    <property type="gene ID" value="nRc.2.0.1.g21826"/>
</dbReference>
<keyword evidence="1" id="KW-1185">Reference proteome</keyword>
<sequence>MTSLPGLIESRAPLREVRRVQFGILSPDEINLCELYSNSQQVLKKCVSSTKKMTKHALYH</sequence>
<name>A0A915J5V5_ROMCU</name>
<accession>A0A915J5V5</accession>
<organism evidence="1 2">
    <name type="scientific">Romanomermis culicivorax</name>
    <name type="common">Nematode worm</name>
    <dbReference type="NCBI Taxonomy" id="13658"/>
    <lineage>
        <taxon>Eukaryota</taxon>
        <taxon>Metazoa</taxon>
        <taxon>Ecdysozoa</taxon>
        <taxon>Nematoda</taxon>
        <taxon>Enoplea</taxon>
        <taxon>Dorylaimia</taxon>
        <taxon>Mermithida</taxon>
        <taxon>Mermithoidea</taxon>
        <taxon>Mermithidae</taxon>
        <taxon>Romanomermis</taxon>
    </lineage>
</organism>